<dbReference type="Pfam" id="PF08230">
    <property type="entry name" value="CW_7"/>
    <property type="match status" value="2"/>
</dbReference>
<name>A0A1M7YC07_9FIRM</name>
<keyword evidence="1 4" id="KW-0378">Hydrolase</keyword>
<dbReference type="SMART" id="SM01095">
    <property type="entry name" value="Cpl-7"/>
    <property type="match status" value="2"/>
</dbReference>
<dbReference type="Gene3D" id="4.10.80.30">
    <property type="entry name" value="DNA polymerase, domain 6"/>
    <property type="match status" value="1"/>
</dbReference>
<dbReference type="Gene3D" id="1.10.530.10">
    <property type="match status" value="1"/>
</dbReference>
<feature type="domain" description="Mannosyl-glycoprotein endo-beta-N-acetylglucosamidase-like" evidence="2">
    <location>
        <begin position="1"/>
        <end position="153"/>
    </location>
</feature>
<dbReference type="SMART" id="SM00047">
    <property type="entry name" value="LYZ2"/>
    <property type="match status" value="1"/>
</dbReference>
<evidence type="ECO:0000313" key="4">
    <source>
        <dbReference type="EMBL" id="SHO50048.1"/>
    </source>
</evidence>
<dbReference type="PANTHER" id="PTHR33308:SF9">
    <property type="entry name" value="PEPTIDOGLYCAN HYDROLASE FLGJ"/>
    <property type="match status" value="1"/>
</dbReference>
<evidence type="ECO:0000259" key="2">
    <source>
        <dbReference type="SMART" id="SM00047"/>
    </source>
</evidence>
<feature type="domain" description="Cpl-7 lysozyme C-terminal" evidence="3">
    <location>
        <begin position="164"/>
        <end position="205"/>
    </location>
</feature>
<feature type="domain" description="Cpl-7 lysozyme C-terminal" evidence="3">
    <location>
        <begin position="215"/>
        <end position="255"/>
    </location>
</feature>
<evidence type="ECO:0000256" key="1">
    <source>
        <dbReference type="ARBA" id="ARBA00022801"/>
    </source>
</evidence>
<dbReference type="STRING" id="1121345.SAMN02745217_02548"/>
<evidence type="ECO:0000313" key="5">
    <source>
        <dbReference type="Proteomes" id="UP000184612"/>
    </source>
</evidence>
<keyword evidence="5" id="KW-1185">Reference proteome</keyword>
<reference evidence="4 5" key="1">
    <citation type="submission" date="2016-12" db="EMBL/GenBank/DDBJ databases">
        <authorList>
            <person name="Song W.-J."/>
            <person name="Kurnit D.M."/>
        </authorList>
    </citation>
    <scope>NUCLEOTIDE SEQUENCE [LARGE SCALE GENOMIC DNA]</scope>
    <source>
        <strain evidence="4 5">DSM 12503</strain>
    </source>
</reference>
<sequence>MTTEQKNFIESIANAVKKHMGNYQIKVASPIIAQAIIESGWGKSQLSAKYHNYFGLKCGSSWKGASVNMNTQEEYKPGVLTQISDNFRAFGSLDEGVKGYFDFISYSRYANLKGVTDPEQYVQNIKADGYATSSTYVNTIMNCIRTYNLTAYDATEAAEPKKGEEVIAREVIAGKWGNGEARKANLTAAGYDYSSIQEKVNQILSGSQASNLKSNEEIAREIIAGKWGNGQDRKNRLSSAGYDYAAIQKIVNTLL</sequence>
<dbReference type="EMBL" id="FRFD01000007">
    <property type="protein sequence ID" value="SHO50048.1"/>
    <property type="molecule type" value="Genomic_DNA"/>
</dbReference>
<dbReference type="InterPro" id="IPR002901">
    <property type="entry name" value="MGlyc_endo_b_GlcNAc-like_dom"/>
</dbReference>
<evidence type="ECO:0000259" key="3">
    <source>
        <dbReference type="SMART" id="SM01095"/>
    </source>
</evidence>
<dbReference type="Pfam" id="PF01832">
    <property type="entry name" value="Glucosaminidase"/>
    <property type="match status" value="1"/>
</dbReference>
<gene>
    <name evidence="4" type="ORF">SAMN02745217_02548</name>
</gene>
<dbReference type="InterPro" id="IPR051056">
    <property type="entry name" value="Glycosyl_Hydrolase_73"/>
</dbReference>
<dbReference type="Proteomes" id="UP000184612">
    <property type="component" value="Unassembled WGS sequence"/>
</dbReference>
<dbReference type="OrthoDB" id="1851050at2"/>
<dbReference type="AlphaFoldDB" id="A0A1M7YC07"/>
<dbReference type="InterPro" id="IPR013168">
    <property type="entry name" value="Cpl_7_lyso_C"/>
</dbReference>
<dbReference type="RefSeq" id="WP_073589239.1">
    <property type="nucleotide sequence ID" value="NZ_FRFD01000007.1"/>
</dbReference>
<protein>
    <submittedName>
        <fullName evidence="4">Flagellum-specific peptidoglycan hydrolase FlgJ</fullName>
    </submittedName>
</protein>
<proteinExistence type="predicted"/>
<dbReference type="GO" id="GO:0004040">
    <property type="term" value="F:amidase activity"/>
    <property type="evidence" value="ECO:0007669"/>
    <property type="project" value="InterPro"/>
</dbReference>
<dbReference type="PANTHER" id="PTHR33308">
    <property type="entry name" value="PEPTIDOGLYCAN HYDROLASE FLGJ"/>
    <property type="match status" value="1"/>
</dbReference>
<organism evidence="4 5">
    <name type="scientific">Anaerocolumna xylanovorans DSM 12503</name>
    <dbReference type="NCBI Taxonomy" id="1121345"/>
    <lineage>
        <taxon>Bacteria</taxon>
        <taxon>Bacillati</taxon>
        <taxon>Bacillota</taxon>
        <taxon>Clostridia</taxon>
        <taxon>Lachnospirales</taxon>
        <taxon>Lachnospiraceae</taxon>
        <taxon>Anaerocolumna</taxon>
    </lineage>
</organism>
<accession>A0A1M7YC07</accession>